<dbReference type="EMBL" id="JAWDJW010001924">
    <property type="protein sequence ID" value="KAK3078404.1"/>
    <property type="molecule type" value="Genomic_DNA"/>
</dbReference>
<gene>
    <name evidence="1" type="ORF">LTS18_007595</name>
</gene>
<proteinExistence type="predicted"/>
<keyword evidence="2" id="KW-1185">Reference proteome</keyword>
<evidence type="ECO:0000313" key="2">
    <source>
        <dbReference type="Proteomes" id="UP001186974"/>
    </source>
</evidence>
<organism evidence="1 2">
    <name type="scientific">Coniosporium uncinatum</name>
    <dbReference type="NCBI Taxonomy" id="93489"/>
    <lineage>
        <taxon>Eukaryota</taxon>
        <taxon>Fungi</taxon>
        <taxon>Dikarya</taxon>
        <taxon>Ascomycota</taxon>
        <taxon>Pezizomycotina</taxon>
        <taxon>Dothideomycetes</taxon>
        <taxon>Dothideomycetes incertae sedis</taxon>
        <taxon>Coniosporium</taxon>
    </lineage>
</organism>
<protein>
    <submittedName>
        <fullName evidence="1">Uncharacterized protein</fullName>
    </submittedName>
</protein>
<evidence type="ECO:0000313" key="1">
    <source>
        <dbReference type="EMBL" id="KAK3078404.1"/>
    </source>
</evidence>
<comment type="caution">
    <text evidence="1">The sequence shown here is derived from an EMBL/GenBank/DDBJ whole genome shotgun (WGS) entry which is preliminary data.</text>
</comment>
<sequence>MPSASKAESVTPDWNDISSTWNGMTPFPEAFMLQKVDLLTNTNAIEHYGQITPPPFDSSPRGTGPSMSTEESGGESIKGNGGGKRTTSNSAKNERRRKRWQEVQKDENLRDIVREKNRVAANKSRQKKRAWIEGLEQQAKDLNVQKMQLKAIERQLRIELLGLKERCLEHVDCNCGQIRSYLSRNISWAEEGRRYSEGDMGMFGDYQMGPQQGYGEPSSVSSEKFMSPDWSGSGGMQFPYQTADGRNLGRLGMMLTEPMEIA</sequence>
<dbReference type="Proteomes" id="UP001186974">
    <property type="component" value="Unassembled WGS sequence"/>
</dbReference>
<reference evidence="1" key="1">
    <citation type="submission" date="2024-09" db="EMBL/GenBank/DDBJ databases">
        <title>Black Yeasts Isolated from many extreme environments.</title>
        <authorList>
            <person name="Coleine C."/>
            <person name="Stajich J.E."/>
            <person name="Selbmann L."/>
        </authorList>
    </citation>
    <scope>NUCLEOTIDE SEQUENCE</scope>
    <source>
        <strain evidence="1">CCFEE 5737</strain>
    </source>
</reference>
<accession>A0ACC3DPF6</accession>
<name>A0ACC3DPF6_9PEZI</name>